<protein>
    <submittedName>
        <fullName evidence="1">Uncharacterized protein</fullName>
    </submittedName>
</protein>
<name>A0A0A9GA69_ARUDO</name>
<proteinExistence type="predicted"/>
<reference evidence="1" key="2">
    <citation type="journal article" date="2015" name="Data Brief">
        <title>Shoot transcriptome of the giant reed, Arundo donax.</title>
        <authorList>
            <person name="Barrero R.A."/>
            <person name="Guerrero F.D."/>
            <person name="Moolhuijzen P."/>
            <person name="Goolsby J.A."/>
            <person name="Tidwell J."/>
            <person name="Bellgard S.E."/>
            <person name="Bellgard M.I."/>
        </authorList>
    </citation>
    <scope>NUCLEOTIDE SEQUENCE</scope>
    <source>
        <tissue evidence="1">Shoot tissue taken approximately 20 cm above the soil surface</tissue>
    </source>
</reference>
<reference evidence="1" key="1">
    <citation type="submission" date="2014-09" db="EMBL/GenBank/DDBJ databases">
        <authorList>
            <person name="Magalhaes I.L.F."/>
            <person name="Oliveira U."/>
            <person name="Santos F.R."/>
            <person name="Vidigal T.H.D.A."/>
            <person name="Brescovit A.D."/>
            <person name="Santos A.J."/>
        </authorList>
    </citation>
    <scope>NUCLEOTIDE SEQUENCE</scope>
    <source>
        <tissue evidence="1">Shoot tissue taken approximately 20 cm above the soil surface</tissue>
    </source>
</reference>
<dbReference type="EMBL" id="GBRH01180338">
    <property type="protein sequence ID" value="JAE17558.1"/>
    <property type="molecule type" value="Transcribed_RNA"/>
</dbReference>
<organism evidence="1">
    <name type="scientific">Arundo donax</name>
    <name type="common">Giant reed</name>
    <name type="synonym">Donax arundinaceus</name>
    <dbReference type="NCBI Taxonomy" id="35708"/>
    <lineage>
        <taxon>Eukaryota</taxon>
        <taxon>Viridiplantae</taxon>
        <taxon>Streptophyta</taxon>
        <taxon>Embryophyta</taxon>
        <taxon>Tracheophyta</taxon>
        <taxon>Spermatophyta</taxon>
        <taxon>Magnoliopsida</taxon>
        <taxon>Liliopsida</taxon>
        <taxon>Poales</taxon>
        <taxon>Poaceae</taxon>
        <taxon>PACMAD clade</taxon>
        <taxon>Arundinoideae</taxon>
        <taxon>Arundineae</taxon>
        <taxon>Arundo</taxon>
    </lineage>
</organism>
<evidence type="ECO:0000313" key="1">
    <source>
        <dbReference type="EMBL" id="JAE17558.1"/>
    </source>
</evidence>
<dbReference type="AlphaFoldDB" id="A0A0A9GA69"/>
<sequence>MHVISKSVKTVMGEVSILSHDNCNEILFC</sequence>
<accession>A0A0A9GA69</accession>